<organism evidence="6 7">
    <name type="scientific">Tsukamurella soli</name>
    <dbReference type="NCBI Taxonomy" id="644556"/>
    <lineage>
        <taxon>Bacteria</taxon>
        <taxon>Bacillati</taxon>
        <taxon>Actinomycetota</taxon>
        <taxon>Actinomycetes</taxon>
        <taxon>Mycobacteriales</taxon>
        <taxon>Tsukamurellaceae</taxon>
        <taxon>Tsukamurella</taxon>
    </lineage>
</organism>
<keyword evidence="7" id="KW-1185">Reference proteome</keyword>
<dbReference type="PANTHER" id="PTHR46796:SF13">
    <property type="entry name" value="HTH-TYPE TRANSCRIPTIONAL ACTIVATOR RHAS"/>
    <property type="match status" value="1"/>
</dbReference>
<dbReference type="InterPro" id="IPR018060">
    <property type="entry name" value="HTH_AraC"/>
</dbReference>
<evidence type="ECO:0000256" key="3">
    <source>
        <dbReference type="ARBA" id="ARBA00023163"/>
    </source>
</evidence>
<feature type="domain" description="HTH araC/xylS-type" evidence="5">
    <location>
        <begin position="195"/>
        <end position="293"/>
    </location>
</feature>
<evidence type="ECO:0000313" key="7">
    <source>
        <dbReference type="Proteomes" id="UP001500635"/>
    </source>
</evidence>
<keyword evidence="3" id="KW-0804">Transcription</keyword>
<dbReference type="SMART" id="SM00342">
    <property type="entry name" value="HTH_ARAC"/>
    <property type="match status" value="1"/>
</dbReference>
<dbReference type="Gene3D" id="1.10.10.60">
    <property type="entry name" value="Homeodomain-like"/>
    <property type="match status" value="2"/>
</dbReference>
<feature type="region of interest" description="Disordered" evidence="4">
    <location>
        <begin position="286"/>
        <end position="310"/>
    </location>
</feature>
<gene>
    <name evidence="6" type="ORF">GCM10023147_12070</name>
</gene>
<evidence type="ECO:0000313" key="6">
    <source>
        <dbReference type="EMBL" id="GAA4387535.1"/>
    </source>
</evidence>
<dbReference type="PROSITE" id="PS01124">
    <property type="entry name" value="HTH_ARAC_FAMILY_2"/>
    <property type="match status" value="1"/>
</dbReference>
<evidence type="ECO:0000256" key="1">
    <source>
        <dbReference type="ARBA" id="ARBA00023015"/>
    </source>
</evidence>
<evidence type="ECO:0000256" key="4">
    <source>
        <dbReference type="SAM" id="MobiDB-lite"/>
    </source>
</evidence>
<dbReference type="SUPFAM" id="SSF46689">
    <property type="entry name" value="Homeodomain-like"/>
    <property type="match status" value="2"/>
</dbReference>
<dbReference type="InterPro" id="IPR032783">
    <property type="entry name" value="AraC_lig"/>
</dbReference>
<comment type="caution">
    <text evidence="6">The sequence shown here is derived from an EMBL/GenBank/DDBJ whole genome shotgun (WGS) entry which is preliminary data.</text>
</comment>
<keyword evidence="2" id="KW-0238">DNA-binding</keyword>
<dbReference type="PROSITE" id="PS00041">
    <property type="entry name" value="HTH_ARAC_FAMILY_1"/>
    <property type="match status" value="1"/>
</dbReference>
<protein>
    <submittedName>
        <fullName evidence="6">AraC family transcriptional regulator</fullName>
    </submittedName>
</protein>
<dbReference type="Pfam" id="PF12833">
    <property type="entry name" value="HTH_18"/>
    <property type="match status" value="1"/>
</dbReference>
<proteinExistence type="predicted"/>
<name>A0ABP8JAM1_9ACTN</name>
<dbReference type="Pfam" id="PF12852">
    <property type="entry name" value="Cupin_6"/>
    <property type="match status" value="1"/>
</dbReference>
<evidence type="ECO:0000259" key="5">
    <source>
        <dbReference type="PROSITE" id="PS01124"/>
    </source>
</evidence>
<reference evidence="7" key="1">
    <citation type="journal article" date="2019" name="Int. J. Syst. Evol. Microbiol.">
        <title>The Global Catalogue of Microorganisms (GCM) 10K type strain sequencing project: providing services to taxonomists for standard genome sequencing and annotation.</title>
        <authorList>
            <consortium name="The Broad Institute Genomics Platform"/>
            <consortium name="The Broad Institute Genome Sequencing Center for Infectious Disease"/>
            <person name="Wu L."/>
            <person name="Ma J."/>
        </authorList>
    </citation>
    <scope>NUCLEOTIDE SEQUENCE [LARGE SCALE GENOMIC DNA]</scope>
    <source>
        <strain evidence="7">JCM 17688</strain>
    </source>
</reference>
<keyword evidence="1" id="KW-0805">Transcription regulation</keyword>
<accession>A0ABP8JAM1</accession>
<sequence>MYDHRLQARSTGTEFARTVVVPPWGVKLGGSIELAVHAVTRGTAWLWVESAADAVRLSPGEVALVRGGVEHFIAHEAGAACLDPDEFRRRQAPSPAPLHGDATVFLCGAYRFTGDVTAGLLDALPPVLTLAPATGEPLHDVIGLISRELAAGDPGRQTVLDRLLDVLLVLALRTDLQLSPAAPRWWRAVSDLRLRDALRAVHEDLSYAWTVDELAGLSGMSRAAFARTFREVLGQPPMQYVTDRRMSVARDMLRTTDKSLIRIATEVGYASQYSFTAAFRRAHGTPPGAWRQQSASAPLTVDDTACRPAG</sequence>
<dbReference type="InterPro" id="IPR009057">
    <property type="entry name" value="Homeodomain-like_sf"/>
</dbReference>
<dbReference type="InterPro" id="IPR050204">
    <property type="entry name" value="AraC_XylS_family_regulators"/>
</dbReference>
<evidence type="ECO:0000256" key="2">
    <source>
        <dbReference type="ARBA" id="ARBA00023125"/>
    </source>
</evidence>
<dbReference type="InterPro" id="IPR018062">
    <property type="entry name" value="HTH_AraC-typ_CS"/>
</dbReference>
<dbReference type="EMBL" id="BAABFR010000013">
    <property type="protein sequence ID" value="GAA4387535.1"/>
    <property type="molecule type" value="Genomic_DNA"/>
</dbReference>
<dbReference type="Proteomes" id="UP001500635">
    <property type="component" value="Unassembled WGS sequence"/>
</dbReference>
<dbReference type="PANTHER" id="PTHR46796">
    <property type="entry name" value="HTH-TYPE TRANSCRIPTIONAL ACTIVATOR RHAS-RELATED"/>
    <property type="match status" value="1"/>
</dbReference>